<feature type="compositionally biased region" description="Polar residues" evidence="17">
    <location>
        <begin position="905"/>
        <end position="925"/>
    </location>
</feature>
<dbReference type="GO" id="GO:0003677">
    <property type="term" value="F:DNA binding"/>
    <property type="evidence" value="ECO:0007669"/>
    <property type="project" value="InterPro"/>
</dbReference>
<dbReference type="GO" id="GO:0070828">
    <property type="term" value="P:heterochromatin organization"/>
    <property type="evidence" value="ECO:0007669"/>
    <property type="project" value="TreeGrafter"/>
</dbReference>
<feature type="compositionally biased region" description="Polar residues" evidence="17">
    <location>
        <begin position="140"/>
        <end position="172"/>
    </location>
</feature>
<evidence type="ECO:0000256" key="12">
    <source>
        <dbReference type="ARBA" id="ARBA00023015"/>
    </source>
</evidence>
<dbReference type="InterPro" id="IPR016177">
    <property type="entry name" value="DNA-bd_dom_sf"/>
</dbReference>
<evidence type="ECO:0000313" key="23">
    <source>
        <dbReference type="Proteomes" id="UP000005204"/>
    </source>
</evidence>
<evidence type="ECO:0000256" key="16">
    <source>
        <dbReference type="SAM" id="Coils"/>
    </source>
</evidence>
<dbReference type="Gene3D" id="2.170.270.10">
    <property type="entry name" value="SET domain"/>
    <property type="match status" value="2"/>
</dbReference>
<feature type="compositionally biased region" description="Basic and acidic residues" evidence="17">
    <location>
        <begin position="1936"/>
        <end position="1958"/>
    </location>
</feature>
<dbReference type="Pfam" id="PF18359">
    <property type="entry name" value="Tudor_5"/>
    <property type="match status" value="1"/>
</dbReference>
<dbReference type="GO" id="GO:0005634">
    <property type="term" value="C:nucleus"/>
    <property type="evidence" value="ECO:0007669"/>
    <property type="project" value="UniProtKB-SubCell"/>
</dbReference>
<sequence length="2540" mass="281437">METGDENVGNTSTKDDKPDVSSIPEKGNEPSTADQEDTQEKIKSQSIDNKPVNENENHINSKWQCEATTDIDLQEEELLLRWDENDEISSVELMNIEDIDEEYNLEFSEIKDDDINKSTDQEVSLIKSKAGVHSPLVETGTGSTAEQKVFESYSSRESGDVTSNLSTGNTNPTKEENDSENLKNVQALKDQRNSSVIEYNEMASDVDNSNSETTTELLDCVTDISGSQIVRKIDETVAAVSEPVGDSRDNPDNISVNKSNQQHTEIMSKIVTNNENIKISANSQADSLIIGIEKESTDGPWTSTEESDLANIPETQEKTTKIVVNLGERQSDNSDMDITGNVSDLANSTKMVQVEDDLDKVRTTENIYELNKVSMAEDRSQIETKLEVISQTQTTETANSLRMITNNEKAEAIQKTDVIGDIDNFIIDSVSSEISNTANMVLSDVTDESDILANSKITIAEGTNDEINVPQSESVSDSSEIITTYDEILSSSLGKSQVKNNTNYTNIPFDASNDKSRETSDNSQIEIVEDNDLPATAEQSKLKESRYKACGINHVDEALSNESTDIKAVNNVVGISSTGTDHDKSIEQSSIVIYAENKELTLTDETNKITVTGFPNDIEMELCETEVSMGMSAQENLVKNENISNKSVVNSLQIPEDNQMKIIEANIAEGVVSDTAQHTHQVFQSEAKTDENTLISSENPKGDQYDSNVERANFTVSIPNEAQSPKNMTQDEIEIIADSNNTSNENVLEPTGVSSAMGENFSQKADLDLVVSSEISDKDDKIVPIVSEDQSEVITTAEVVNEDSEENVNASNDKLTSLGAHLTSLADVSTTLPIRANLEHGLNRPNAMLEIPTQELIDIDDAEDSSQAASDDGNLNNTINITQEINDRLEYRDTDNKVPLAETLTIDTTENSDNPMYTKTSGLTRNTEKAENRPDNDVSNENVTSDFKADFKNSDSENSKNTDDHMDVDMPLEINNAEPILTISKNLNPVGNVSEMNPNVDTISTRDLDINKTSLGAVKDVLISETVEPKPSTSRAAMEPAGSPELKELAPCTPMKQDEQSALEPKPSTSKVMVESVLSEATDSLGLLAESSRMDEDEEEPDDEDDGEDEDDFDNDESSNQMTAYNSEDSNHQNSDPDCGREQTESGDTTKDESEKDGVIATNLNTVESEEIEIQADSDENVSDEKCTQEAEGISQKNIEETVAAVQSINENKEVNDGSGYIETVKLSDTSDNELDGASKEIESGVDEASVARDKSSPSKLSMGKKKKLGISKARHVVNIVEVEESSSEDDIRPPESNEDPDQRSDVAPDEEGVTSVNIPKGIEVMCSGESTSELVAKEGEIVISRVPKPPPHKPARLNTSEVTIKTTSGCAESSLVIPETKLQEAKETDADLEVFNLDSDDEDGSAKESSKLESGRCLNPACPGREAAQLRADRAAVAHYSAKTSRNAFICRPCYEVVAVRTEGLVNGLKNFTPLFEMKMEKQSLNLVEISDSDSEDESSAPEQAKEVVGDEGAKLLEEHLANLINETWSKYKMDARMNEARSFVDLEVQKLEKQSKEIDQMLNECQVATDKLRDSLYKTFEPTKHDLPPICIVDIVGCYYEGTEQSLDEAKQRANKRKRTEPLCSQPKKAAIALGYAPLDGDHAQPDVTQEKTPIETAPNESKEDDREVSVVQLSAEVAPPDLPPPGELVRPPLKPGMVVWAMKNVFSPWVKVRIQDIAPKSTTSAYTTCTVKFDTKTKNPFRTLSARCLAHSEPPNARLTIGTRIIALFKNTTKSKMENYYSGVVAEIPNPVNNYRYLVFFDDGYAQYVAHPDTRVVCECSNLVWEEVHAFSREFVKQYLLSYPERPMVRLHAGQSLKTEWNGKWWISTILKVDASLAHVYFQKINRTEWIYRGSTRLAPLYLELQAAERQRTRPLPRSMAQSKVNMPYVEYTRSDEQTNEKQKETTDQPDDIRKQRAVAKKSTAQPQSAPPVEQQANLDSVISRVVYYTPKNAVKPLRMTSHTCGPKCKRTDVLALKDLRTYNPLAKPLLSGWERQIVRYKGVRDVMYRAPCGRRVRDIRELHAYLTATDSDMPVDLFDFHPATHCLAEFVINKCIVGKKDLSHGKENVPVPCVNYYDETLPEFCSYNTERTPTAGVPLNLDPDFLCGCDCTDDCQDKAKCACWQLTLEGARTIGLDGHNVGYDYKRLLEPLPSGIYECNSRCKCKQTCLNRVAQHPLQLKLQVFKTQNRGWGIRALNDVPKGSFLCVYAGNLLTDATANLDGLNEGDEYLAELDYIEVVEQMKEGYEEDISEADKKLGAVRARRPSVAAGGVKQESGAKGASSDEHEESSSDDYDFEAASKDESEDCDFQPGCLGLPVTKFSKRLRQRAKKKQDEDKEKSSKEKEKEKERDKDKDKDKTKEPAPGEDCITISDDDEVREPSRFTAQAGMGANEFVPKHRSVRQLYGADEACYIMDAKVQGNIGRYLNHSCSPNVFVQNVFVDTHDPRFPWVAFFALCHVRAGTELTWNYNYDVGSVPGKVLYCHCGAPNCRGRLL</sequence>
<feature type="region of interest" description="Disordered" evidence="17">
    <location>
        <begin position="1026"/>
        <end position="1195"/>
    </location>
</feature>
<feature type="region of interest" description="Disordered" evidence="17">
    <location>
        <begin position="687"/>
        <end position="706"/>
    </location>
</feature>
<protein>
    <submittedName>
        <fullName evidence="22">Uncharacterized protein</fullName>
    </submittedName>
</protein>
<dbReference type="InterPro" id="IPR007728">
    <property type="entry name" value="Pre-SET_dom"/>
</dbReference>
<keyword evidence="10" id="KW-0862">Zinc</keyword>
<feature type="compositionally biased region" description="Basic and acidic residues" evidence="17">
    <location>
        <begin position="926"/>
        <end position="936"/>
    </location>
</feature>
<feature type="compositionally biased region" description="Basic and acidic residues" evidence="17">
    <location>
        <begin position="947"/>
        <end position="967"/>
    </location>
</feature>
<reference evidence="23" key="1">
    <citation type="journal article" date="2008" name="Insect Biochem. Mol. Biol.">
        <title>The genome of a lepidopteran model insect, the silkworm Bombyx mori.</title>
        <authorList>
            <consortium name="International Silkworm Genome Consortium"/>
        </authorList>
    </citation>
    <scope>NUCLEOTIDE SEQUENCE [LARGE SCALE GENOMIC DNA]</scope>
    <source>
        <strain evidence="23">p50T</strain>
    </source>
</reference>
<feature type="coiled-coil region" evidence="16">
    <location>
        <begin position="2281"/>
        <end position="2308"/>
    </location>
</feature>
<evidence type="ECO:0000256" key="13">
    <source>
        <dbReference type="ARBA" id="ARBA00023054"/>
    </source>
</evidence>
<feature type="region of interest" description="Disordered" evidence="17">
    <location>
        <begin position="1930"/>
        <end position="1979"/>
    </location>
</feature>
<evidence type="ECO:0000313" key="22">
    <source>
        <dbReference type="EnsemblMetazoa" id="XP_037875089.1"/>
    </source>
</evidence>
<evidence type="ECO:0000256" key="3">
    <source>
        <dbReference type="ARBA" id="ARBA00022454"/>
    </source>
</evidence>
<dbReference type="EnsemblMetazoa" id="XM_038019161.1">
    <property type="protein sequence ID" value="XP_037875089.1"/>
    <property type="gene ID" value="LOC101742950"/>
</dbReference>
<dbReference type="SUPFAM" id="SSF54171">
    <property type="entry name" value="DNA-binding domain"/>
    <property type="match status" value="1"/>
</dbReference>
<dbReference type="GeneID" id="101742950"/>
<keyword evidence="23" id="KW-1185">Reference proteome</keyword>
<evidence type="ECO:0000256" key="10">
    <source>
        <dbReference type="ARBA" id="ARBA00022833"/>
    </source>
</evidence>
<dbReference type="Pfam" id="PF01429">
    <property type="entry name" value="MBD"/>
    <property type="match status" value="1"/>
</dbReference>
<dbReference type="InterPro" id="IPR003616">
    <property type="entry name" value="Post-SET_dom"/>
</dbReference>
<feature type="region of interest" description="Disordered" evidence="17">
    <location>
        <begin position="500"/>
        <end position="524"/>
    </location>
</feature>
<evidence type="ECO:0000256" key="5">
    <source>
        <dbReference type="ARBA" id="ARBA00022603"/>
    </source>
</evidence>
<dbReference type="CDD" id="cd21181">
    <property type="entry name" value="Tudor_SETDB1_rpt2"/>
    <property type="match status" value="1"/>
</dbReference>
<evidence type="ECO:0000259" key="20">
    <source>
        <dbReference type="PROSITE" id="PS50868"/>
    </source>
</evidence>
<evidence type="ECO:0000256" key="8">
    <source>
        <dbReference type="ARBA" id="ARBA00022723"/>
    </source>
</evidence>
<feature type="compositionally biased region" description="Basic and acidic residues" evidence="17">
    <location>
        <begin position="1405"/>
        <end position="1415"/>
    </location>
</feature>
<dbReference type="PROSITE" id="PS50868">
    <property type="entry name" value="POST_SET"/>
    <property type="match status" value="1"/>
</dbReference>
<name>A0A8R2M8G4_BOMMO</name>
<feature type="compositionally biased region" description="Polar residues" evidence="17">
    <location>
        <begin position="687"/>
        <end position="699"/>
    </location>
</feature>
<feature type="domain" description="Post-SET" evidence="20">
    <location>
        <begin position="2524"/>
        <end position="2540"/>
    </location>
</feature>
<keyword evidence="11" id="KW-0156">Chromatin regulator</keyword>
<proteinExistence type="predicted"/>
<dbReference type="InterPro" id="IPR041292">
    <property type="entry name" value="Tudor_4"/>
</dbReference>
<feature type="domain" description="SET" evidence="18">
    <location>
        <begin position="2224"/>
        <end position="2515"/>
    </location>
</feature>
<organism evidence="22 23">
    <name type="scientific">Bombyx mori</name>
    <name type="common">Silk moth</name>
    <dbReference type="NCBI Taxonomy" id="7091"/>
    <lineage>
        <taxon>Eukaryota</taxon>
        <taxon>Metazoa</taxon>
        <taxon>Ecdysozoa</taxon>
        <taxon>Arthropoda</taxon>
        <taxon>Hexapoda</taxon>
        <taxon>Insecta</taxon>
        <taxon>Pterygota</taxon>
        <taxon>Neoptera</taxon>
        <taxon>Endopterygota</taxon>
        <taxon>Lepidoptera</taxon>
        <taxon>Glossata</taxon>
        <taxon>Ditrysia</taxon>
        <taxon>Bombycoidea</taxon>
        <taxon>Bombycidae</taxon>
        <taxon>Bombycinae</taxon>
        <taxon>Bombyx</taxon>
    </lineage>
</organism>
<comment type="subcellular location">
    <subcellularLocation>
        <location evidence="2">Chromosome</location>
    </subcellularLocation>
    <subcellularLocation>
        <location evidence="1">Nucleus</location>
    </subcellularLocation>
</comment>
<dbReference type="SUPFAM" id="SSF82199">
    <property type="entry name" value="SET domain"/>
    <property type="match status" value="1"/>
</dbReference>
<dbReference type="PROSITE" id="PS50867">
    <property type="entry name" value="PRE_SET"/>
    <property type="match status" value="1"/>
</dbReference>
<keyword evidence="7" id="KW-0949">S-adenosyl-L-methionine</keyword>
<feature type="compositionally biased region" description="Basic and acidic residues" evidence="17">
    <location>
        <begin position="1290"/>
        <end position="1307"/>
    </location>
</feature>
<keyword evidence="13 16" id="KW-0175">Coiled coil</keyword>
<feature type="compositionally biased region" description="Acidic residues" evidence="17">
    <location>
        <begin position="1095"/>
        <end position="1117"/>
    </location>
</feature>
<feature type="region of interest" description="Disordered" evidence="17">
    <location>
        <begin position="2308"/>
        <end position="2354"/>
    </location>
</feature>
<feature type="compositionally biased region" description="Polar residues" evidence="17">
    <location>
        <begin position="1118"/>
        <end position="1136"/>
    </location>
</feature>
<evidence type="ECO:0000256" key="7">
    <source>
        <dbReference type="ARBA" id="ARBA00022691"/>
    </source>
</evidence>
<evidence type="ECO:0000259" key="19">
    <source>
        <dbReference type="PROSITE" id="PS50867"/>
    </source>
</evidence>
<dbReference type="KEGG" id="bmor:101742950"/>
<dbReference type="Pfam" id="PF05033">
    <property type="entry name" value="Pre-SET"/>
    <property type="match status" value="1"/>
</dbReference>
<feature type="region of interest" description="Disordered" evidence="17">
    <location>
        <begin position="2369"/>
        <end position="2416"/>
    </location>
</feature>
<evidence type="ECO:0000256" key="6">
    <source>
        <dbReference type="ARBA" id="ARBA00022679"/>
    </source>
</evidence>
<keyword evidence="12" id="KW-0805">Transcription regulation</keyword>
<keyword evidence="14" id="KW-0804">Transcription</keyword>
<feature type="compositionally biased region" description="Acidic residues" evidence="17">
    <location>
        <begin position="2330"/>
        <end position="2341"/>
    </location>
</feature>
<dbReference type="SMART" id="SM00391">
    <property type="entry name" value="MBD"/>
    <property type="match status" value="1"/>
</dbReference>
<reference evidence="22" key="2">
    <citation type="submission" date="2022-06" db="UniProtKB">
        <authorList>
            <consortium name="EnsemblMetazoa"/>
        </authorList>
    </citation>
    <scope>IDENTIFICATION</scope>
    <source>
        <strain evidence="22">p50T (Dazao)</strain>
    </source>
</reference>
<feature type="compositionally biased region" description="Basic and acidic residues" evidence="17">
    <location>
        <begin position="1642"/>
        <end position="1656"/>
    </location>
</feature>
<keyword evidence="15" id="KW-0539">Nucleus</keyword>
<feature type="region of interest" description="Disordered" evidence="17">
    <location>
        <begin position="1"/>
        <end position="63"/>
    </location>
</feature>
<evidence type="ECO:0000259" key="21">
    <source>
        <dbReference type="PROSITE" id="PS50982"/>
    </source>
</evidence>
<feature type="compositionally biased region" description="Basic and acidic residues" evidence="17">
    <location>
        <begin position="2377"/>
        <end position="2408"/>
    </location>
</feature>
<dbReference type="InterPro" id="IPR051516">
    <property type="entry name" value="SETDB_methyltransferase"/>
</dbReference>
<evidence type="ECO:0000256" key="17">
    <source>
        <dbReference type="SAM" id="MobiDB-lite"/>
    </source>
</evidence>
<dbReference type="GO" id="GO:0010629">
    <property type="term" value="P:negative regulation of gene expression"/>
    <property type="evidence" value="ECO:0007669"/>
    <property type="project" value="TreeGrafter"/>
</dbReference>
<dbReference type="CDD" id="cd10517">
    <property type="entry name" value="SET_SETDB1"/>
    <property type="match status" value="1"/>
</dbReference>
<dbReference type="CTD" id="37962"/>
<dbReference type="SMART" id="SM00317">
    <property type="entry name" value="SET"/>
    <property type="match status" value="1"/>
</dbReference>
<feature type="compositionally biased region" description="Basic residues" evidence="17">
    <location>
        <begin position="1263"/>
        <end position="1276"/>
    </location>
</feature>
<dbReference type="PROSITE" id="PS50280">
    <property type="entry name" value="SET"/>
    <property type="match status" value="1"/>
</dbReference>
<evidence type="ECO:0000256" key="4">
    <source>
        <dbReference type="ARBA" id="ARBA00022491"/>
    </source>
</evidence>
<accession>A0A8R2M8G4</accession>
<feature type="region of interest" description="Disordered" evidence="17">
    <location>
        <begin position="1642"/>
        <end position="1672"/>
    </location>
</feature>
<dbReference type="Pfam" id="PF18358">
    <property type="entry name" value="Tudor_4"/>
    <property type="match status" value="1"/>
</dbReference>
<keyword evidence="6" id="KW-0808">Transferase</keyword>
<feature type="coiled-coil region" evidence="16">
    <location>
        <begin position="1546"/>
        <end position="1573"/>
    </location>
</feature>
<feature type="region of interest" description="Disordered" evidence="17">
    <location>
        <begin position="903"/>
        <end position="967"/>
    </location>
</feature>
<dbReference type="InterPro" id="IPR001214">
    <property type="entry name" value="SET_dom"/>
</dbReference>
<keyword evidence="3" id="KW-0158">Chromosome</keyword>
<keyword evidence="9" id="KW-0677">Repeat</keyword>
<dbReference type="InterPro" id="IPR001739">
    <property type="entry name" value="Methyl_CpG_DNA-bd"/>
</dbReference>
<dbReference type="InterPro" id="IPR046341">
    <property type="entry name" value="SET_dom_sf"/>
</dbReference>
<dbReference type="GO" id="GO:0008270">
    <property type="term" value="F:zinc ion binding"/>
    <property type="evidence" value="ECO:0007669"/>
    <property type="project" value="InterPro"/>
</dbReference>
<feature type="region of interest" description="Disordered" evidence="17">
    <location>
        <begin position="135"/>
        <end position="185"/>
    </location>
</feature>
<evidence type="ECO:0000256" key="11">
    <source>
        <dbReference type="ARBA" id="ARBA00022853"/>
    </source>
</evidence>
<evidence type="ECO:0000256" key="14">
    <source>
        <dbReference type="ARBA" id="ARBA00023163"/>
    </source>
</evidence>
<evidence type="ECO:0000256" key="2">
    <source>
        <dbReference type="ARBA" id="ARBA00004286"/>
    </source>
</evidence>
<dbReference type="Pfam" id="PF00856">
    <property type="entry name" value="SET"/>
    <property type="match status" value="1"/>
</dbReference>
<keyword evidence="4" id="KW-0678">Repressor</keyword>
<dbReference type="Gene3D" id="3.30.890.10">
    <property type="entry name" value="Methyl-cpg-binding Protein 2, Chain A"/>
    <property type="match status" value="1"/>
</dbReference>
<dbReference type="GO" id="GO:0005694">
    <property type="term" value="C:chromosome"/>
    <property type="evidence" value="ECO:0007669"/>
    <property type="project" value="UniProtKB-SubCell"/>
</dbReference>
<dbReference type="InterPro" id="IPR041291">
    <property type="entry name" value="TUDOR_5"/>
</dbReference>
<evidence type="ECO:0000256" key="9">
    <source>
        <dbReference type="ARBA" id="ARBA00022737"/>
    </source>
</evidence>
<feature type="domain" description="Pre-SET" evidence="19">
    <location>
        <begin position="2151"/>
        <end position="2221"/>
    </location>
</feature>
<dbReference type="PANTHER" id="PTHR46024:SF1">
    <property type="entry name" value="HISTONE-LYSINE N-METHYLTRANSFERASE EGGLESS"/>
    <property type="match status" value="1"/>
</dbReference>
<dbReference type="GO" id="GO:0032259">
    <property type="term" value="P:methylation"/>
    <property type="evidence" value="ECO:0007669"/>
    <property type="project" value="UniProtKB-KW"/>
</dbReference>
<feature type="region of interest" description="Disordered" evidence="17">
    <location>
        <begin position="1226"/>
        <end position="1322"/>
    </location>
</feature>
<dbReference type="PANTHER" id="PTHR46024">
    <property type="entry name" value="HISTONE-LYSINE N-METHYLTRANSFERASE EGGLESS"/>
    <property type="match status" value="1"/>
</dbReference>
<dbReference type="CDD" id="cd20382">
    <property type="entry name" value="Tudor_SETDB1_rpt1"/>
    <property type="match status" value="1"/>
</dbReference>
<dbReference type="RefSeq" id="XP_037875089.1">
    <property type="nucleotide sequence ID" value="XM_038019161.2"/>
</dbReference>
<feature type="domain" description="MBD" evidence="21">
    <location>
        <begin position="2023"/>
        <end position="2089"/>
    </location>
</feature>
<dbReference type="GO" id="GO:0046974">
    <property type="term" value="F:histone H3K9 methyltransferase activity"/>
    <property type="evidence" value="ECO:0007669"/>
    <property type="project" value="TreeGrafter"/>
</dbReference>
<keyword evidence="8" id="KW-0479">Metal-binding</keyword>
<evidence type="ECO:0000259" key="18">
    <source>
        <dbReference type="PROSITE" id="PS50280"/>
    </source>
</evidence>
<feature type="compositionally biased region" description="Acidic residues" evidence="17">
    <location>
        <begin position="1168"/>
        <end position="1182"/>
    </location>
</feature>
<feature type="region of interest" description="Disordered" evidence="17">
    <location>
        <begin position="1398"/>
        <end position="1417"/>
    </location>
</feature>
<dbReference type="Gene3D" id="2.30.30.140">
    <property type="match status" value="2"/>
</dbReference>
<dbReference type="Proteomes" id="UP000005204">
    <property type="component" value="Unassembled WGS sequence"/>
</dbReference>
<feature type="compositionally biased region" description="Basic and acidic residues" evidence="17">
    <location>
        <begin position="1138"/>
        <end position="1158"/>
    </location>
</feature>
<keyword evidence="5" id="KW-0489">Methyltransferase</keyword>
<evidence type="ECO:0000256" key="15">
    <source>
        <dbReference type="ARBA" id="ARBA00023242"/>
    </source>
</evidence>
<evidence type="ECO:0000256" key="1">
    <source>
        <dbReference type="ARBA" id="ARBA00004123"/>
    </source>
</evidence>
<dbReference type="SMART" id="SM00468">
    <property type="entry name" value="PreSET"/>
    <property type="match status" value="1"/>
</dbReference>
<dbReference type="PROSITE" id="PS50982">
    <property type="entry name" value="MBD"/>
    <property type="match status" value="1"/>
</dbReference>